<dbReference type="PANTHER" id="PTHR34407:SF1">
    <property type="entry name" value="SGNH HYDROLASE-TYPE ESTERASE DOMAIN-CONTAINING PROTEIN"/>
    <property type="match status" value="1"/>
</dbReference>
<dbReference type="Pfam" id="PF13472">
    <property type="entry name" value="Lipase_GDSL_2"/>
    <property type="match status" value="1"/>
</dbReference>
<comment type="caution">
    <text evidence="2">The sequence shown here is derived from an EMBL/GenBank/DDBJ whole genome shotgun (WGS) entry which is preliminary data.</text>
</comment>
<dbReference type="SUPFAM" id="SSF52266">
    <property type="entry name" value="SGNH hydrolase"/>
    <property type="match status" value="1"/>
</dbReference>
<dbReference type="PANTHER" id="PTHR34407">
    <property type="entry name" value="EXPRESSED PROTEIN"/>
    <property type="match status" value="1"/>
</dbReference>
<dbReference type="OrthoDB" id="8233337at2"/>
<evidence type="ECO:0000259" key="1">
    <source>
        <dbReference type="Pfam" id="PF13472"/>
    </source>
</evidence>
<protein>
    <submittedName>
        <fullName evidence="2">SGNH/GDSL hydrolase family protein</fullName>
    </submittedName>
</protein>
<dbReference type="GO" id="GO:0016787">
    <property type="term" value="F:hydrolase activity"/>
    <property type="evidence" value="ECO:0007669"/>
    <property type="project" value="UniProtKB-KW"/>
</dbReference>
<dbReference type="EMBL" id="PKOZ01000001">
    <property type="protein sequence ID" value="PQD97012.1"/>
    <property type="molecule type" value="Genomic_DNA"/>
</dbReference>
<evidence type="ECO:0000313" key="2">
    <source>
        <dbReference type="EMBL" id="PQD97012.1"/>
    </source>
</evidence>
<sequence length="365" mass="41113">MASKIKRRALITLSFCVCALTIIFLSLKPETVVMSDQTLSEKLNNGNTIYYLVVGDSIGRGAGAETKRDSWHAQLERLIKQRYGLEMNGQHISQSGATAFEGLYKLRNTELLYPADIVFLVFGENDRKYMESGEFAKHYELLIREAKMRTPKAEIITFIESPLTDQSIADQILTLSEYYGATPINMRQEYAESGMDVKSLNRDKVHPNKKGYELYAKAILTALDDFPNRKAPSLKQALYIQEDSPIHLTKAVSAQQGFEFENKYWAADKKGSSIRYTVRGNTVGAIIKRNPNGGMVDVFIDNRYYRTINTNWPLVKERAIIIAAGLETGTHEIEFITNDRGLRFNGLNEKPFQLAGVLSATITGK</sequence>
<accession>A0A2S7N4L6</accession>
<name>A0A2S7N4L6_9BACI</name>
<dbReference type="Gene3D" id="2.60.120.260">
    <property type="entry name" value="Galactose-binding domain-like"/>
    <property type="match status" value="1"/>
</dbReference>
<evidence type="ECO:0000313" key="3">
    <source>
        <dbReference type="Proteomes" id="UP000239663"/>
    </source>
</evidence>
<organism evidence="2 3">
    <name type="scientific">Pradoshia eiseniae</name>
    <dbReference type="NCBI Taxonomy" id="2064768"/>
    <lineage>
        <taxon>Bacteria</taxon>
        <taxon>Bacillati</taxon>
        <taxon>Bacillota</taxon>
        <taxon>Bacilli</taxon>
        <taxon>Bacillales</taxon>
        <taxon>Bacillaceae</taxon>
        <taxon>Pradoshia</taxon>
    </lineage>
</organism>
<dbReference type="AlphaFoldDB" id="A0A2S7N4L6"/>
<proteinExistence type="predicted"/>
<dbReference type="InterPro" id="IPR036514">
    <property type="entry name" value="SGNH_hydro_sf"/>
</dbReference>
<gene>
    <name evidence="2" type="ORF">CYL18_03820</name>
</gene>
<dbReference type="RefSeq" id="WP_104848107.1">
    <property type="nucleotide sequence ID" value="NZ_PKOZ01000001.1"/>
</dbReference>
<reference evidence="2 3" key="1">
    <citation type="submission" date="2017-12" db="EMBL/GenBank/DDBJ databases">
        <title>Taxonomic description and draft genome of Pradoshia cofamensis Gen. nov., sp. nov., a thermotolerant bacillale isolated from anterior gut of earthworm Eisenia fetida.</title>
        <authorList>
            <person name="Saha T."/>
            <person name="Chakraborty R."/>
        </authorList>
    </citation>
    <scope>NUCLEOTIDE SEQUENCE [LARGE SCALE GENOMIC DNA]</scope>
    <source>
        <strain evidence="2 3">EAG3</strain>
    </source>
</reference>
<dbReference type="InterPro" id="IPR013830">
    <property type="entry name" value="SGNH_hydro"/>
</dbReference>
<dbReference type="CDD" id="cd00229">
    <property type="entry name" value="SGNH_hydrolase"/>
    <property type="match status" value="1"/>
</dbReference>
<keyword evidence="2" id="KW-0378">Hydrolase</keyword>
<dbReference type="Proteomes" id="UP000239663">
    <property type="component" value="Unassembled WGS sequence"/>
</dbReference>
<dbReference type="Gene3D" id="3.40.50.1110">
    <property type="entry name" value="SGNH hydrolase"/>
    <property type="match status" value="1"/>
</dbReference>
<keyword evidence="3" id="KW-1185">Reference proteome</keyword>
<feature type="domain" description="SGNH hydrolase-type esterase" evidence="1">
    <location>
        <begin position="53"/>
        <end position="214"/>
    </location>
</feature>